<evidence type="ECO:0000313" key="2">
    <source>
        <dbReference type="EMBL" id="EED20856.1"/>
    </source>
</evidence>
<dbReference type="Pfam" id="PF25416">
    <property type="entry name" value="GRHL1_C"/>
    <property type="match status" value="1"/>
</dbReference>
<keyword evidence="3" id="KW-1185">Reference proteome</keyword>
<dbReference type="EMBL" id="EQ962653">
    <property type="protein sequence ID" value="EED20856.1"/>
    <property type="molecule type" value="Genomic_DNA"/>
</dbReference>
<dbReference type="eggNOG" id="KOG4091">
    <property type="taxonomic scope" value="Eukaryota"/>
</dbReference>
<accession>B8LZS4</accession>
<dbReference type="GO" id="GO:0005634">
    <property type="term" value="C:nucleus"/>
    <property type="evidence" value="ECO:0007669"/>
    <property type="project" value="TreeGrafter"/>
</dbReference>
<sequence length="147" mass="16478">MRWRDAISITQQVKIKKGTTGYTEALDLNPLCEPPVKRPPKPIACFYIRFPDEEKGDYYRALYLSERTVSNLTVKIAEKCKVNPGCIVRIVRVSLSGVETAVDDDIVQQVPEGQDMVAKVTEVSRLQTSTTSISTPPMATVEIRLTY</sequence>
<protein>
    <recommendedName>
        <fullName evidence="1">GRHL1/CP2 C-terminal domain-containing protein</fullName>
    </recommendedName>
</protein>
<dbReference type="PANTHER" id="PTHR11037">
    <property type="entry name" value="TRANSCRIPTION FACTOR CP2"/>
    <property type="match status" value="1"/>
</dbReference>
<reference evidence="3" key="1">
    <citation type="journal article" date="2015" name="Genome Announc.">
        <title>Genome sequence of the AIDS-associated pathogen Penicillium marneffei (ATCC18224) and its near taxonomic relative Talaromyces stipitatus (ATCC10500).</title>
        <authorList>
            <person name="Nierman W.C."/>
            <person name="Fedorova-Abrams N.D."/>
            <person name="Andrianopoulos A."/>
        </authorList>
    </citation>
    <scope>NUCLEOTIDE SEQUENCE [LARGE SCALE GENOMIC DNA]</scope>
    <source>
        <strain evidence="3">ATCC 10500 / CBS 375.48 / QM 6759 / NRRL 1006</strain>
    </source>
</reference>
<dbReference type="InterPro" id="IPR040167">
    <property type="entry name" value="TF_CP2-like"/>
</dbReference>
<dbReference type="RefSeq" id="XP_002477819.1">
    <property type="nucleotide sequence ID" value="XM_002477774.1"/>
</dbReference>
<proteinExistence type="predicted"/>
<dbReference type="STRING" id="441959.B8LZS4"/>
<dbReference type="PhylomeDB" id="B8LZS4"/>
<dbReference type="GO" id="GO:0000978">
    <property type="term" value="F:RNA polymerase II cis-regulatory region sequence-specific DNA binding"/>
    <property type="evidence" value="ECO:0007669"/>
    <property type="project" value="TreeGrafter"/>
</dbReference>
<dbReference type="HOGENOM" id="CLU_1769343_0_0_1"/>
<organism evidence="2 3">
    <name type="scientific">Talaromyces stipitatus (strain ATCC 10500 / CBS 375.48 / QM 6759 / NRRL 1006)</name>
    <name type="common">Penicillium stipitatum</name>
    <dbReference type="NCBI Taxonomy" id="441959"/>
    <lineage>
        <taxon>Eukaryota</taxon>
        <taxon>Fungi</taxon>
        <taxon>Dikarya</taxon>
        <taxon>Ascomycota</taxon>
        <taxon>Pezizomycotina</taxon>
        <taxon>Eurotiomycetes</taxon>
        <taxon>Eurotiomycetidae</taxon>
        <taxon>Eurotiales</taxon>
        <taxon>Trichocomaceae</taxon>
        <taxon>Talaromyces</taxon>
        <taxon>Talaromyces sect. Talaromyces</taxon>
    </lineage>
</organism>
<evidence type="ECO:0000313" key="3">
    <source>
        <dbReference type="Proteomes" id="UP000001745"/>
    </source>
</evidence>
<dbReference type="PANTHER" id="PTHR11037:SF20">
    <property type="entry name" value="PROTEIN GRAINYHEAD"/>
    <property type="match status" value="1"/>
</dbReference>
<feature type="domain" description="GRHL1/CP2 C-terminal" evidence="1">
    <location>
        <begin position="45"/>
        <end position="124"/>
    </location>
</feature>
<gene>
    <name evidence="2" type="ORF">TSTA_080890</name>
</gene>
<dbReference type="InParanoid" id="B8LZS4"/>
<dbReference type="OrthoDB" id="9996779at2759"/>
<evidence type="ECO:0000259" key="1">
    <source>
        <dbReference type="Pfam" id="PF25416"/>
    </source>
</evidence>
<dbReference type="VEuPathDB" id="FungiDB:TSTA_080890"/>
<dbReference type="Proteomes" id="UP000001745">
    <property type="component" value="Unassembled WGS sequence"/>
</dbReference>
<dbReference type="GeneID" id="8101394"/>
<dbReference type="GO" id="GO:0001228">
    <property type="term" value="F:DNA-binding transcription activator activity, RNA polymerase II-specific"/>
    <property type="evidence" value="ECO:0007669"/>
    <property type="project" value="TreeGrafter"/>
</dbReference>
<dbReference type="InterPro" id="IPR057520">
    <property type="entry name" value="GRHL1/CP2_C"/>
</dbReference>
<dbReference type="AlphaFoldDB" id="B8LZS4"/>
<name>B8LZS4_TALSN</name>